<accession>A0A4Q7KMM5</accession>
<dbReference type="Proteomes" id="UP000294257">
    <property type="component" value="Unassembled WGS sequence"/>
</dbReference>
<dbReference type="EMBL" id="SGWQ01000006">
    <property type="protein sequence ID" value="RZS36841.1"/>
    <property type="molecule type" value="Genomic_DNA"/>
</dbReference>
<dbReference type="RefSeq" id="WP_130345472.1">
    <property type="nucleotide sequence ID" value="NZ_SGWQ01000006.1"/>
</dbReference>
<gene>
    <name evidence="1" type="ORF">EV193_10675</name>
</gene>
<name>A0A4Q7KMM5_9PSEU</name>
<evidence type="ECO:0000313" key="1">
    <source>
        <dbReference type="EMBL" id="RZS36841.1"/>
    </source>
</evidence>
<sequence length="108" mass="10902">MEPIQGFDVDTSALTGYSRSVTPLADELSAAAGEHLTGFTEGAFSLVGVHSGFTSQLAAAIERHNAEVTGHASAIAGMAAAVGQTGTHYDVQQAGHSQTFGAIGGERA</sequence>
<protein>
    <recommendedName>
        <fullName evidence="3">Excreted virulence factor EspC (Type VII ESX diderm)</fullName>
    </recommendedName>
</protein>
<reference evidence="1 2" key="1">
    <citation type="submission" date="2019-02" db="EMBL/GenBank/DDBJ databases">
        <title>Genomic Encyclopedia of Type Strains, Phase IV (KMG-IV): sequencing the most valuable type-strain genomes for metagenomic binning, comparative biology and taxonomic classification.</title>
        <authorList>
            <person name="Goeker M."/>
        </authorList>
    </citation>
    <scope>NUCLEOTIDE SEQUENCE [LARGE SCALE GENOMIC DNA]</scope>
    <source>
        <strain evidence="1 2">DSM 101727</strain>
    </source>
</reference>
<dbReference type="OrthoDB" id="3700341at2"/>
<evidence type="ECO:0000313" key="2">
    <source>
        <dbReference type="Proteomes" id="UP000294257"/>
    </source>
</evidence>
<organism evidence="1 2">
    <name type="scientific">Herbihabitans rhizosphaerae</name>
    <dbReference type="NCBI Taxonomy" id="1872711"/>
    <lineage>
        <taxon>Bacteria</taxon>
        <taxon>Bacillati</taxon>
        <taxon>Actinomycetota</taxon>
        <taxon>Actinomycetes</taxon>
        <taxon>Pseudonocardiales</taxon>
        <taxon>Pseudonocardiaceae</taxon>
        <taxon>Herbihabitans</taxon>
    </lineage>
</organism>
<comment type="caution">
    <text evidence="1">The sequence shown here is derived from an EMBL/GenBank/DDBJ whole genome shotgun (WGS) entry which is preliminary data.</text>
</comment>
<evidence type="ECO:0008006" key="3">
    <source>
        <dbReference type="Google" id="ProtNLM"/>
    </source>
</evidence>
<proteinExistence type="predicted"/>
<dbReference type="AlphaFoldDB" id="A0A4Q7KMM5"/>
<keyword evidence="2" id="KW-1185">Reference proteome</keyword>